<keyword evidence="7 10" id="KW-0456">Lyase</keyword>
<dbReference type="GO" id="GO:0005829">
    <property type="term" value="C:cytosol"/>
    <property type="evidence" value="ECO:0007669"/>
    <property type="project" value="TreeGrafter"/>
</dbReference>
<evidence type="ECO:0000256" key="13">
    <source>
        <dbReference type="SAM" id="MobiDB-lite"/>
    </source>
</evidence>
<keyword evidence="6 10" id="KW-0460">Magnesium</keyword>
<feature type="active site" evidence="10 11">
    <location>
        <position position="149"/>
    </location>
</feature>
<dbReference type="InterPro" id="IPR022805">
    <property type="entry name" value="PEP_COase_bac/pln-type"/>
</dbReference>
<dbReference type="Pfam" id="PF00311">
    <property type="entry name" value="PEPcase"/>
    <property type="match status" value="1"/>
</dbReference>
<dbReference type="PROSITE" id="PS00781">
    <property type="entry name" value="PEPCASE_1"/>
    <property type="match status" value="1"/>
</dbReference>
<organism evidence="14 15">
    <name type="scientific">Dyella dinghuensis</name>
    <dbReference type="NCBI Taxonomy" id="1920169"/>
    <lineage>
        <taxon>Bacteria</taxon>
        <taxon>Pseudomonadati</taxon>
        <taxon>Pseudomonadota</taxon>
        <taxon>Gammaproteobacteria</taxon>
        <taxon>Lysobacterales</taxon>
        <taxon>Rhodanobacteraceae</taxon>
        <taxon>Dyella</taxon>
    </lineage>
</organism>
<comment type="caution">
    <text evidence="14">The sequence shown here is derived from an EMBL/GenBank/DDBJ whole genome shotgun (WGS) entry which is preliminary data.</text>
</comment>
<comment type="subunit">
    <text evidence="10">Homotetramer.</text>
</comment>
<comment type="similarity">
    <text evidence="3 10">Belongs to the PEPCase type 1 family.</text>
</comment>
<evidence type="ECO:0000256" key="10">
    <source>
        <dbReference type="HAMAP-Rule" id="MF_00595"/>
    </source>
</evidence>
<dbReference type="EMBL" id="RYZR01000007">
    <property type="protein sequence ID" value="RUL62086.1"/>
    <property type="molecule type" value="Genomic_DNA"/>
</dbReference>
<sequence length="936" mass="104905">MEASRDPEFLPHDGPLREDVHRLGAMVGRMLAEQGGEAFFQRVEHVRTASIARRRDGHAVDDLADSLAGLDAHAAESLARAFAAYFQAVNTAERVHRIRRRRDYQREGSAPQPESLLDVLQRLKEQGVGADELLEWLYKLKVEPVFTAHPTEAIRRSLLEKEQAIVRALVDNFDPTRTPQERKEDDDRIFMALSSGWQTAEASPIRPTVQDEHHHVGFYLANPIYRIIPAFYEVLADALQTVYNVAVPLPRFLSFATWVGGDMDGNPNVGAETIANSLATQRAHVLEHYIADVDGLARLLSQTDDRVDFEPALLQRLETYREQFPRAAAKIRPRHADMPYRCFLTLIRARLEATLEEGHAEGYASAEELLDDLLLIVHGLIDHRGLNAGAYAVRRLIWRVRTFGFHLARLDVRQDSRVHDDALAALLGDETWSQRAPSERVEALRLYASGEKALAKSDDAQAESLRAVFATLNESRGRYGKDAIGLYIISMARSAADVLAVLALARYGGFTITPSPLWGEGRGEGTISREDSAPHSPSPNPLPRGERADSVPLDIAPLFETVDDLKNAPDTLRALLDDPVYRAHLLARDDRQWVMLGYSDSGKDGGTLASRWGLQRAQVELLEVAKQAGIRLAFFHGRGGSASRGGARITPALMSSPRGSVGGVLRVTEQGEVIHRKYGIRALALRNLEQTVGAVLRASLRPREDEPREQEWREYMNALAADSRRAYRELVDHEGFVDYFRAATPIDVIEQMALGSRPSRRRSMRGVEDLRAIPWVFAWTQCRSIITGWYGLGTALEQAAAKHGEKALEDMAQHWPFFVNVLDDVEMVLAKCDLDIAEAFSKLAGPLHDTFFAMIKSEFERTRHWLLRLKNSEELLRDDPRLSLSIRLRNPYVDPMSLLQVDLLQRWRESDRSDDRLLHALVASVNGVAQGLQNTG</sequence>
<evidence type="ECO:0000256" key="5">
    <source>
        <dbReference type="ARBA" id="ARBA00022419"/>
    </source>
</evidence>
<dbReference type="PANTHER" id="PTHR30523">
    <property type="entry name" value="PHOSPHOENOLPYRUVATE CARBOXYLASE"/>
    <property type="match status" value="1"/>
</dbReference>
<evidence type="ECO:0000256" key="9">
    <source>
        <dbReference type="ARBA" id="ARBA00048995"/>
    </source>
</evidence>
<dbReference type="InterPro" id="IPR015813">
    <property type="entry name" value="Pyrv/PenolPyrv_kinase-like_dom"/>
</dbReference>
<dbReference type="SUPFAM" id="SSF51621">
    <property type="entry name" value="Phosphoenolpyruvate/pyruvate domain"/>
    <property type="match status" value="1"/>
</dbReference>
<evidence type="ECO:0000256" key="4">
    <source>
        <dbReference type="ARBA" id="ARBA00012305"/>
    </source>
</evidence>
<dbReference type="GO" id="GO:0006099">
    <property type="term" value="P:tricarboxylic acid cycle"/>
    <property type="evidence" value="ECO:0007669"/>
    <property type="project" value="InterPro"/>
</dbReference>
<evidence type="ECO:0000256" key="2">
    <source>
        <dbReference type="ARBA" id="ARBA00003670"/>
    </source>
</evidence>
<keyword evidence="15" id="KW-1185">Reference proteome</keyword>
<dbReference type="AlphaFoldDB" id="A0A3S0RCK3"/>
<protein>
    <recommendedName>
        <fullName evidence="5 10">Phosphoenolpyruvate carboxylase</fullName>
        <shortName evidence="10">PEPC</shortName>
        <shortName evidence="10">PEPCase</shortName>
        <ecNumber evidence="4 10">4.1.1.31</ecNumber>
    </recommendedName>
</protein>
<comment type="cofactor">
    <cofactor evidence="1 10">
        <name>Mg(2+)</name>
        <dbReference type="ChEBI" id="CHEBI:18420"/>
    </cofactor>
</comment>
<dbReference type="Proteomes" id="UP000267077">
    <property type="component" value="Unassembled WGS sequence"/>
</dbReference>
<keyword evidence="8 10" id="KW-0120">Carbon dioxide fixation</keyword>
<dbReference type="RefSeq" id="WP_126674530.1">
    <property type="nucleotide sequence ID" value="NZ_RYZR01000007.1"/>
</dbReference>
<feature type="compositionally biased region" description="Basic and acidic residues" evidence="13">
    <location>
        <begin position="521"/>
        <end position="533"/>
    </location>
</feature>
<accession>A0A3S0RCK3</accession>
<feature type="region of interest" description="Disordered" evidence="13">
    <location>
        <begin position="520"/>
        <end position="549"/>
    </location>
</feature>
<dbReference type="InterPro" id="IPR033129">
    <property type="entry name" value="PEPCASE_His_AS"/>
</dbReference>
<comment type="catalytic activity">
    <reaction evidence="9 10">
        <text>oxaloacetate + phosphate = phosphoenolpyruvate + hydrogencarbonate</text>
        <dbReference type="Rhea" id="RHEA:28370"/>
        <dbReference type="ChEBI" id="CHEBI:16452"/>
        <dbReference type="ChEBI" id="CHEBI:17544"/>
        <dbReference type="ChEBI" id="CHEBI:43474"/>
        <dbReference type="ChEBI" id="CHEBI:58702"/>
        <dbReference type="EC" id="4.1.1.31"/>
    </reaction>
</comment>
<dbReference type="PRINTS" id="PR00150">
    <property type="entry name" value="PEPCARBXLASE"/>
</dbReference>
<dbReference type="PROSITE" id="PS00393">
    <property type="entry name" value="PEPCASE_2"/>
    <property type="match status" value="1"/>
</dbReference>
<dbReference type="GO" id="GO:0000287">
    <property type="term" value="F:magnesium ion binding"/>
    <property type="evidence" value="ECO:0007669"/>
    <property type="project" value="UniProtKB-UniRule"/>
</dbReference>
<comment type="function">
    <text evidence="2 10">Forms oxaloacetate, a four-carbon dicarboxylic acid source for the tricarboxylic acid cycle.</text>
</comment>
<keyword evidence="14" id="KW-0670">Pyruvate</keyword>
<dbReference type="NCBIfam" id="NF000584">
    <property type="entry name" value="PRK00009.1"/>
    <property type="match status" value="1"/>
</dbReference>
<dbReference type="GO" id="GO:0008964">
    <property type="term" value="F:phosphoenolpyruvate carboxylase activity"/>
    <property type="evidence" value="ECO:0007669"/>
    <property type="project" value="UniProtKB-UniRule"/>
</dbReference>
<evidence type="ECO:0000313" key="15">
    <source>
        <dbReference type="Proteomes" id="UP000267077"/>
    </source>
</evidence>
<evidence type="ECO:0000256" key="12">
    <source>
        <dbReference type="PROSITE-ProRule" id="PRU10112"/>
    </source>
</evidence>
<dbReference type="GO" id="GO:0006107">
    <property type="term" value="P:oxaloacetate metabolic process"/>
    <property type="evidence" value="ECO:0007669"/>
    <property type="project" value="UniProtKB-UniRule"/>
</dbReference>
<name>A0A3S0RCK3_9GAMM</name>
<dbReference type="GO" id="GO:0015977">
    <property type="term" value="P:carbon fixation"/>
    <property type="evidence" value="ECO:0007669"/>
    <property type="project" value="UniProtKB-UniRule"/>
</dbReference>
<gene>
    <name evidence="10" type="primary">ppc</name>
    <name evidence="14" type="ORF">EKH79_14350</name>
</gene>
<evidence type="ECO:0000256" key="11">
    <source>
        <dbReference type="PROSITE-ProRule" id="PRU10111"/>
    </source>
</evidence>
<dbReference type="InterPro" id="IPR021135">
    <property type="entry name" value="PEP_COase"/>
</dbReference>
<proteinExistence type="inferred from homology"/>
<evidence type="ECO:0000256" key="6">
    <source>
        <dbReference type="ARBA" id="ARBA00022842"/>
    </source>
</evidence>
<evidence type="ECO:0000256" key="7">
    <source>
        <dbReference type="ARBA" id="ARBA00023239"/>
    </source>
</evidence>
<evidence type="ECO:0000313" key="14">
    <source>
        <dbReference type="EMBL" id="RUL62086.1"/>
    </source>
</evidence>
<dbReference type="EC" id="4.1.1.31" evidence="4 10"/>
<feature type="active site" evidence="10 12">
    <location>
        <position position="603"/>
    </location>
</feature>
<dbReference type="PANTHER" id="PTHR30523:SF6">
    <property type="entry name" value="PHOSPHOENOLPYRUVATE CARBOXYLASE"/>
    <property type="match status" value="1"/>
</dbReference>
<dbReference type="OrthoDB" id="9768133at2"/>
<reference evidence="14 15" key="1">
    <citation type="submission" date="2018-12" db="EMBL/GenBank/DDBJ databases">
        <title>Dyella dinghuensis sp. nov. DHOA06 and Dyella choica sp. nov. 4M-K27, isolated from forest soil.</title>
        <authorList>
            <person name="Qiu L.-H."/>
            <person name="Gao Z.-H."/>
        </authorList>
    </citation>
    <scope>NUCLEOTIDE SEQUENCE [LARGE SCALE GENOMIC DNA]</scope>
    <source>
        <strain evidence="14 15">DHOA06</strain>
    </source>
</reference>
<dbReference type="InterPro" id="IPR018129">
    <property type="entry name" value="PEP_COase_Lys_AS"/>
</dbReference>
<evidence type="ECO:0000256" key="3">
    <source>
        <dbReference type="ARBA" id="ARBA00008346"/>
    </source>
</evidence>
<dbReference type="HAMAP" id="MF_00595">
    <property type="entry name" value="PEPcase_type1"/>
    <property type="match status" value="1"/>
</dbReference>
<evidence type="ECO:0000256" key="1">
    <source>
        <dbReference type="ARBA" id="ARBA00001946"/>
    </source>
</evidence>
<evidence type="ECO:0000256" key="8">
    <source>
        <dbReference type="ARBA" id="ARBA00023300"/>
    </source>
</evidence>
<dbReference type="Gene3D" id="1.20.1440.90">
    <property type="entry name" value="Phosphoenolpyruvate/pyruvate domain"/>
    <property type="match status" value="1"/>
</dbReference>